<dbReference type="PANTHER" id="PTHR43273:SF8">
    <property type="entry name" value="RADICAL SAM DOMAIN PROTEIN"/>
    <property type="match status" value="1"/>
</dbReference>
<evidence type="ECO:0000256" key="1">
    <source>
        <dbReference type="ARBA" id="ARBA00022691"/>
    </source>
</evidence>
<dbReference type="EMBL" id="CP073720">
    <property type="protein sequence ID" value="UWP85358.1"/>
    <property type="molecule type" value="Genomic_DNA"/>
</dbReference>
<dbReference type="SFLD" id="SFLDG01386">
    <property type="entry name" value="main_SPASM_domain-containing"/>
    <property type="match status" value="1"/>
</dbReference>
<dbReference type="InterPro" id="IPR013785">
    <property type="entry name" value="Aldolase_TIM"/>
</dbReference>
<keyword evidence="4" id="KW-0411">Iron-sulfur</keyword>
<evidence type="ECO:0000256" key="3">
    <source>
        <dbReference type="ARBA" id="ARBA00023004"/>
    </source>
</evidence>
<accession>A0ABY5W5P0</accession>
<dbReference type="RefSeq" id="WP_259863463.1">
    <property type="nucleotide sequence ID" value="NZ_BAAAST010000020.1"/>
</dbReference>
<dbReference type="PANTHER" id="PTHR43273">
    <property type="entry name" value="ANAEROBIC SULFATASE-MATURATING ENZYME HOMOLOG ASLB-RELATED"/>
    <property type="match status" value="1"/>
</dbReference>
<evidence type="ECO:0000259" key="5">
    <source>
        <dbReference type="PROSITE" id="PS51918"/>
    </source>
</evidence>
<dbReference type="Pfam" id="PF04055">
    <property type="entry name" value="Radical_SAM"/>
    <property type="match status" value="1"/>
</dbReference>
<keyword evidence="2" id="KW-0479">Metal-binding</keyword>
<reference evidence="6" key="2">
    <citation type="submission" date="2022-09" db="EMBL/GenBank/DDBJ databases">
        <title>Biosynthetic gene clusters of Dactylosporangioum fulvum.</title>
        <authorList>
            <person name="Caradec T."/>
        </authorList>
    </citation>
    <scope>NUCLEOTIDE SEQUENCE</scope>
    <source>
        <strain evidence="6">NRRL B-16292</strain>
    </source>
</reference>
<dbReference type="InterPro" id="IPR058240">
    <property type="entry name" value="rSAM_sf"/>
</dbReference>
<gene>
    <name evidence="6" type="ORF">Dfulv_14435</name>
</gene>
<reference evidence="6" key="1">
    <citation type="submission" date="2021-04" db="EMBL/GenBank/DDBJ databases">
        <authorList>
            <person name="Hartkoorn R.C."/>
            <person name="Beaudoing E."/>
            <person name="Hot D."/>
        </authorList>
    </citation>
    <scope>NUCLEOTIDE SEQUENCE</scope>
    <source>
        <strain evidence="6">NRRL B-16292</strain>
    </source>
</reference>
<dbReference type="InterPro" id="IPR007197">
    <property type="entry name" value="rSAM"/>
</dbReference>
<feature type="domain" description="Radical SAM core" evidence="5">
    <location>
        <begin position="29"/>
        <end position="266"/>
    </location>
</feature>
<keyword evidence="7" id="KW-1185">Reference proteome</keyword>
<protein>
    <submittedName>
        <fullName evidence="6">FxsB family radical SAM/SPASM domain protein</fullName>
    </submittedName>
</protein>
<dbReference type="SFLD" id="SFLDG01067">
    <property type="entry name" value="SPASM/twitch_domain_containing"/>
    <property type="match status" value="1"/>
</dbReference>
<dbReference type="SUPFAM" id="SSF102114">
    <property type="entry name" value="Radical SAM enzymes"/>
    <property type="match status" value="1"/>
</dbReference>
<dbReference type="InterPro" id="IPR023867">
    <property type="entry name" value="Sulphatase_maturase_rSAM"/>
</dbReference>
<dbReference type="InterPro" id="IPR026335">
    <property type="entry name" value="rSAM_SPASM_FxsB"/>
</dbReference>
<name>A0ABY5W5P0_9ACTN</name>
<keyword evidence="1" id="KW-0949">S-adenosyl-L-methionine</keyword>
<evidence type="ECO:0000256" key="2">
    <source>
        <dbReference type="ARBA" id="ARBA00022723"/>
    </source>
</evidence>
<dbReference type="Gene3D" id="3.20.20.70">
    <property type="entry name" value="Aldolase class I"/>
    <property type="match status" value="1"/>
</dbReference>
<proteinExistence type="predicted"/>
<keyword evidence="3" id="KW-0408">Iron</keyword>
<dbReference type="CDD" id="cd01335">
    <property type="entry name" value="Radical_SAM"/>
    <property type="match status" value="1"/>
</dbReference>
<organism evidence="6 7">
    <name type="scientific">Dactylosporangium fulvum</name>
    <dbReference type="NCBI Taxonomy" id="53359"/>
    <lineage>
        <taxon>Bacteria</taxon>
        <taxon>Bacillati</taxon>
        <taxon>Actinomycetota</taxon>
        <taxon>Actinomycetes</taxon>
        <taxon>Micromonosporales</taxon>
        <taxon>Micromonosporaceae</taxon>
        <taxon>Dactylosporangium</taxon>
    </lineage>
</organism>
<dbReference type="Proteomes" id="UP001059617">
    <property type="component" value="Chromosome"/>
</dbReference>
<dbReference type="SFLD" id="SFLDS00029">
    <property type="entry name" value="Radical_SAM"/>
    <property type="match status" value="1"/>
</dbReference>
<sequence>MQELAAPSPRRSEWPTAKVVADALADPDWRPLPFAEFIVKVHGRCNLSCDYCYMYEMADQSWRTKPVAMTPLTIDRTAWRIREHLEAHPGIPVVEVILHGGEPLLVGAAALDRAANAFVAAGTDQTAVTLAIQTNGVLLDDDILAVLAAHQIRVGISVDGGREAHDRHRRYANGNGSHDAVMRGIDTLRRTGYAQLFSGLLCTVDLANDPIDVYESLLASAPPVVNFLLPHGTWATPPPGWAGADGGTPYADWLIPIFDRWYHSAPPPTRISLFEEIIALLLGGASRTEALGLAPVQAIVVETDGSLELVDSLKVTFDGAPATGLDVFRHSFDAAMLHPAVVARQRGLAALSPTCLACPVRDICGGGHYPHRYRPGSGFLNPSVYCADLFRLIEHINGRVVADLAARRERLNGTGR</sequence>
<evidence type="ECO:0000313" key="6">
    <source>
        <dbReference type="EMBL" id="UWP85358.1"/>
    </source>
</evidence>
<dbReference type="NCBIfam" id="TIGR04269">
    <property type="entry name" value="SAM_SPASM_FxsB"/>
    <property type="match status" value="1"/>
</dbReference>
<evidence type="ECO:0000256" key="4">
    <source>
        <dbReference type="ARBA" id="ARBA00023014"/>
    </source>
</evidence>
<dbReference type="SFLD" id="SFLDG01072">
    <property type="entry name" value="dehydrogenase_like"/>
    <property type="match status" value="1"/>
</dbReference>
<dbReference type="PROSITE" id="PS51918">
    <property type="entry name" value="RADICAL_SAM"/>
    <property type="match status" value="1"/>
</dbReference>
<evidence type="ECO:0000313" key="7">
    <source>
        <dbReference type="Proteomes" id="UP001059617"/>
    </source>
</evidence>